<dbReference type="Proteomes" id="UP000321570">
    <property type="component" value="Unassembled WGS sequence"/>
</dbReference>
<organism evidence="1 2">
    <name type="scientific">Hymenolepis diminuta</name>
    <name type="common">Rat tapeworm</name>
    <dbReference type="NCBI Taxonomy" id="6216"/>
    <lineage>
        <taxon>Eukaryota</taxon>
        <taxon>Metazoa</taxon>
        <taxon>Spiralia</taxon>
        <taxon>Lophotrochozoa</taxon>
        <taxon>Platyhelminthes</taxon>
        <taxon>Cestoda</taxon>
        <taxon>Eucestoda</taxon>
        <taxon>Cyclophyllidea</taxon>
        <taxon>Hymenolepididae</taxon>
        <taxon>Hymenolepis</taxon>
    </lineage>
</organism>
<name>A0A564XZT4_HYMDI</name>
<dbReference type="EMBL" id="CABIJS010000022">
    <property type="protein sequence ID" value="VUZ39834.1"/>
    <property type="molecule type" value="Genomic_DNA"/>
</dbReference>
<proteinExistence type="predicted"/>
<accession>A0A564XZT4</accession>
<sequence>MQVRFSSIVRNASTQMNLSMSTNDHKDQVKSVGIFQHNYHIGETLKYGILNTVIFTRRAWQISSHTTRTNTLLRKVNRIDHDSCSSCPQSVDYAGLIYEEMTSKLGSVVCGPTILFNLTVREDENIHHNIDTKCQLTPAHQRVDEISTIVSTEIPVVSECFHVDTYTDAHHQREISTMRRD</sequence>
<evidence type="ECO:0000313" key="2">
    <source>
        <dbReference type="Proteomes" id="UP000321570"/>
    </source>
</evidence>
<gene>
    <name evidence="1" type="ORF">WMSIL1_LOCUS1119</name>
</gene>
<keyword evidence="2" id="KW-1185">Reference proteome</keyword>
<evidence type="ECO:0000313" key="1">
    <source>
        <dbReference type="EMBL" id="VUZ39834.1"/>
    </source>
</evidence>
<protein>
    <submittedName>
        <fullName evidence="1">Uncharacterized protein</fullName>
    </submittedName>
</protein>
<reference evidence="1 2" key="1">
    <citation type="submission" date="2019-07" db="EMBL/GenBank/DDBJ databases">
        <authorList>
            <person name="Jastrzebski P J."/>
            <person name="Paukszto L."/>
            <person name="Jastrzebski P J."/>
        </authorList>
    </citation>
    <scope>NUCLEOTIDE SEQUENCE [LARGE SCALE GENOMIC DNA]</scope>
    <source>
        <strain evidence="1 2">WMS-il1</strain>
    </source>
</reference>
<dbReference type="AlphaFoldDB" id="A0A564XZT4"/>